<dbReference type="RefSeq" id="XP_008720692.1">
    <property type="nucleotide sequence ID" value="XM_008722470.1"/>
</dbReference>
<dbReference type="AlphaFoldDB" id="W2RLG4"/>
<proteinExistence type="predicted"/>
<organism evidence="3 4">
    <name type="scientific">Cyphellophora europaea (strain CBS 101466)</name>
    <name type="common">Phialophora europaea</name>
    <dbReference type="NCBI Taxonomy" id="1220924"/>
    <lineage>
        <taxon>Eukaryota</taxon>
        <taxon>Fungi</taxon>
        <taxon>Dikarya</taxon>
        <taxon>Ascomycota</taxon>
        <taxon>Pezizomycotina</taxon>
        <taxon>Eurotiomycetes</taxon>
        <taxon>Chaetothyriomycetidae</taxon>
        <taxon>Chaetothyriales</taxon>
        <taxon>Cyphellophoraceae</taxon>
        <taxon>Cyphellophora</taxon>
    </lineage>
</organism>
<dbReference type="InterPro" id="IPR020904">
    <property type="entry name" value="Sc_DH/Rdtase_CS"/>
</dbReference>
<dbReference type="Pfam" id="PF00106">
    <property type="entry name" value="adh_short"/>
    <property type="match status" value="1"/>
</dbReference>
<dbReference type="InParanoid" id="W2RLG4"/>
<dbReference type="SUPFAM" id="SSF51735">
    <property type="entry name" value="NAD(P)-binding Rossmann-fold domains"/>
    <property type="match status" value="1"/>
</dbReference>
<dbReference type="InterPro" id="IPR051935">
    <property type="entry name" value="HSDL2"/>
</dbReference>
<dbReference type="VEuPathDB" id="FungiDB:HMPREF1541_08150"/>
<keyword evidence="1" id="KW-0521">NADP</keyword>
<dbReference type="PRINTS" id="PR00081">
    <property type="entry name" value="GDHRDH"/>
</dbReference>
<dbReference type="Proteomes" id="UP000030752">
    <property type="component" value="Unassembled WGS sequence"/>
</dbReference>
<dbReference type="GeneID" id="19975489"/>
<name>W2RLG4_CYPE1</name>
<dbReference type="eggNOG" id="KOG0725">
    <property type="taxonomic scope" value="Eukaryota"/>
</dbReference>
<evidence type="ECO:0000256" key="1">
    <source>
        <dbReference type="ARBA" id="ARBA00022857"/>
    </source>
</evidence>
<feature type="compositionally biased region" description="Basic and acidic residues" evidence="2">
    <location>
        <begin position="309"/>
        <end position="325"/>
    </location>
</feature>
<evidence type="ECO:0000313" key="4">
    <source>
        <dbReference type="Proteomes" id="UP000030752"/>
    </source>
</evidence>
<dbReference type="STRING" id="1220924.W2RLG4"/>
<sequence>MATTNPPKQPVALIIGASRGIGRQLALSLAQAHYTVVVSAKTTSDASAIPAAQFPPDPNSPQSTINTVVREIRELGHTALALPCDVRDTAAVTALVDETVSRLGSLDVLIYNSGAIWWSAVATTPLKRFQLMQRVNPEGLYAAVAAALPHFMARQGNRGRVVVVSPPIYSRFFRGKTAYAVGKVGMSVLTKGLAMDFQRMGEEGKGLSITSLWPGASIESAATERAVRADQDVRRDLRKPEIYGDAVLEILRAETAVVNGRLLVDEDWLRERGWGEDDFDRYNVVEGAKPRRIMPRTFPALEVEEQDDEGRRVDSVKMREGRSKL</sequence>
<reference evidence="3 4" key="1">
    <citation type="submission" date="2013-03" db="EMBL/GenBank/DDBJ databases">
        <title>The Genome Sequence of Phialophora europaea CBS 101466.</title>
        <authorList>
            <consortium name="The Broad Institute Genomics Platform"/>
            <person name="Cuomo C."/>
            <person name="de Hoog S."/>
            <person name="Gorbushina A."/>
            <person name="Walker B."/>
            <person name="Young S.K."/>
            <person name="Zeng Q."/>
            <person name="Gargeya S."/>
            <person name="Fitzgerald M."/>
            <person name="Haas B."/>
            <person name="Abouelleil A."/>
            <person name="Allen A.W."/>
            <person name="Alvarado L."/>
            <person name="Arachchi H.M."/>
            <person name="Berlin A.M."/>
            <person name="Chapman S.B."/>
            <person name="Gainer-Dewar J."/>
            <person name="Goldberg J."/>
            <person name="Griggs A."/>
            <person name="Gujja S."/>
            <person name="Hansen M."/>
            <person name="Howarth C."/>
            <person name="Imamovic A."/>
            <person name="Ireland A."/>
            <person name="Larimer J."/>
            <person name="McCowan C."/>
            <person name="Murphy C."/>
            <person name="Pearson M."/>
            <person name="Poon T.W."/>
            <person name="Priest M."/>
            <person name="Roberts A."/>
            <person name="Saif S."/>
            <person name="Shea T."/>
            <person name="Sisk P."/>
            <person name="Sykes S."/>
            <person name="Wortman J."/>
            <person name="Nusbaum C."/>
            <person name="Birren B."/>
        </authorList>
    </citation>
    <scope>NUCLEOTIDE SEQUENCE [LARGE SCALE GENOMIC DNA]</scope>
    <source>
        <strain evidence="3 4">CBS 101466</strain>
    </source>
</reference>
<dbReference type="HOGENOM" id="CLU_010194_2_2_1"/>
<feature type="region of interest" description="Disordered" evidence="2">
    <location>
        <begin position="303"/>
        <end position="325"/>
    </location>
</feature>
<evidence type="ECO:0000256" key="2">
    <source>
        <dbReference type="SAM" id="MobiDB-lite"/>
    </source>
</evidence>
<keyword evidence="4" id="KW-1185">Reference proteome</keyword>
<dbReference type="PANTHER" id="PTHR42808">
    <property type="entry name" value="HYDROXYSTEROID DEHYDROGENASE-LIKE PROTEIN 2"/>
    <property type="match status" value="1"/>
</dbReference>
<dbReference type="EMBL" id="KB822724">
    <property type="protein sequence ID" value="ETN37160.1"/>
    <property type="molecule type" value="Genomic_DNA"/>
</dbReference>
<accession>W2RLG4</accession>
<dbReference type="InterPro" id="IPR036291">
    <property type="entry name" value="NAD(P)-bd_dom_sf"/>
</dbReference>
<dbReference type="PROSITE" id="PS00061">
    <property type="entry name" value="ADH_SHORT"/>
    <property type="match status" value="1"/>
</dbReference>
<evidence type="ECO:0000313" key="3">
    <source>
        <dbReference type="EMBL" id="ETN37160.1"/>
    </source>
</evidence>
<dbReference type="PANTHER" id="PTHR42808:SF4">
    <property type="entry name" value="SHORT CHAIN DEHYDROGENASE"/>
    <property type="match status" value="1"/>
</dbReference>
<dbReference type="InterPro" id="IPR002347">
    <property type="entry name" value="SDR_fam"/>
</dbReference>
<dbReference type="OrthoDB" id="5327538at2759"/>
<gene>
    <name evidence="3" type="ORF">HMPREF1541_08150</name>
</gene>
<dbReference type="Gene3D" id="3.40.50.720">
    <property type="entry name" value="NAD(P)-binding Rossmann-like Domain"/>
    <property type="match status" value="1"/>
</dbReference>
<evidence type="ECO:0008006" key="5">
    <source>
        <dbReference type="Google" id="ProtNLM"/>
    </source>
</evidence>
<protein>
    <recommendedName>
        <fullName evidence="5">Short chain dehydrogenase</fullName>
    </recommendedName>
</protein>